<evidence type="ECO:0000313" key="1">
    <source>
        <dbReference type="EMBL" id="CUS44386.1"/>
    </source>
</evidence>
<accession>A0A170PNM1</accession>
<reference evidence="1" key="1">
    <citation type="submission" date="2015-10" db="EMBL/GenBank/DDBJ databases">
        <authorList>
            <person name="Gilbert D.G."/>
        </authorList>
    </citation>
    <scope>NUCLEOTIDE SEQUENCE</scope>
</reference>
<dbReference type="EMBL" id="CZQE01000143">
    <property type="protein sequence ID" value="CUS44386.1"/>
    <property type="molecule type" value="Genomic_DNA"/>
</dbReference>
<gene>
    <name evidence="1" type="ORF">MGWOODY_Smn1356</name>
</gene>
<dbReference type="AlphaFoldDB" id="A0A170PNM1"/>
<protein>
    <submittedName>
        <fullName evidence="1">Uncharacterized protein</fullName>
    </submittedName>
</protein>
<organism evidence="1">
    <name type="scientific">hydrothermal vent metagenome</name>
    <dbReference type="NCBI Taxonomy" id="652676"/>
    <lineage>
        <taxon>unclassified sequences</taxon>
        <taxon>metagenomes</taxon>
        <taxon>ecological metagenomes</taxon>
    </lineage>
</organism>
<proteinExistence type="predicted"/>
<name>A0A170PNM1_9ZZZZ</name>
<sequence length="594" mass="64868">MGRQLETGGDERLGHFAQDVGPAFLGLVQRDAHDLFGDARDLDVHLHRGDAFGRASHLEIHVAEVILVAQDVGQDGEVLALQDQAHRDARDRALQRHAGIHHRQRAAAHRRHRRRAVRLGDVGEDADRVGELFLRRQHRVQRAPGELAMADFATARRTEAADFADRIGREVIVKHEMLVGQAGQAVDHLLRVARTERGGADRLSLAAREQRRAVRARQEVDHRLDRTDLGGGAAVDALAVLQDGAADDLGFQLLHQLAGSHLVLRGRFGECRLALGARLVEQVRTLRLVGHLVGGGDVLADQLLQLVLGSRQVGLLGHFPGLLGCLLGEIDDRADCLAACLVGKLHRAEHHVFRQLLGFGFDHHHRAVRGGDDQVEIAFLALLERRVQDVLAIDIADAGRADRAHERHAGDGEGGGGGDHREDVRLVLAVIAQHLGDDVDLVVEAFREQRADRAVDQAAGQRLLFGGAALTLEEAAGDAARSREFFLVVDGEREEILPFLDGACSGDRAQHDGFAKRRNDGAIGLAGNAARFQREGLAAPLDAYGFRIEHFISFNTGHPMRSGAYVRARPARAVWSELSLRRRSAELLLVLVSP</sequence>